<proteinExistence type="inferred from homology"/>
<evidence type="ECO:0000256" key="2">
    <source>
        <dbReference type="ARBA" id="ARBA00023002"/>
    </source>
</evidence>
<dbReference type="AlphaFoldDB" id="A0A9P4P2J8"/>
<dbReference type="Proteomes" id="UP000800235">
    <property type="component" value="Unassembled WGS sequence"/>
</dbReference>
<comment type="caution">
    <text evidence="4">The sequence shown here is derived from an EMBL/GenBank/DDBJ whole genome shotgun (WGS) entry which is preliminary data.</text>
</comment>
<dbReference type="PANTHER" id="PTHR42760">
    <property type="entry name" value="SHORT-CHAIN DEHYDROGENASES/REDUCTASES FAMILY MEMBER"/>
    <property type="match status" value="1"/>
</dbReference>
<protein>
    <submittedName>
        <fullName evidence="4">Short chain dehydrogenase</fullName>
    </submittedName>
</protein>
<dbReference type="PRINTS" id="PR00080">
    <property type="entry name" value="SDRFAMILY"/>
</dbReference>
<evidence type="ECO:0000313" key="4">
    <source>
        <dbReference type="EMBL" id="KAF2435461.1"/>
    </source>
</evidence>
<dbReference type="InterPro" id="IPR002347">
    <property type="entry name" value="SDR_fam"/>
</dbReference>
<keyword evidence="5" id="KW-1185">Reference proteome</keyword>
<organism evidence="4 5">
    <name type="scientific">Tothia fuscella</name>
    <dbReference type="NCBI Taxonomy" id="1048955"/>
    <lineage>
        <taxon>Eukaryota</taxon>
        <taxon>Fungi</taxon>
        <taxon>Dikarya</taxon>
        <taxon>Ascomycota</taxon>
        <taxon>Pezizomycotina</taxon>
        <taxon>Dothideomycetes</taxon>
        <taxon>Pleosporomycetidae</taxon>
        <taxon>Venturiales</taxon>
        <taxon>Cylindrosympodiaceae</taxon>
        <taxon>Tothia</taxon>
    </lineage>
</organism>
<dbReference type="OrthoDB" id="47007at2759"/>
<dbReference type="GO" id="GO:0006633">
    <property type="term" value="P:fatty acid biosynthetic process"/>
    <property type="evidence" value="ECO:0007669"/>
    <property type="project" value="TreeGrafter"/>
</dbReference>
<evidence type="ECO:0000256" key="3">
    <source>
        <dbReference type="SAM" id="MobiDB-lite"/>
    </source>
</evidence>
<dbReference type="PANTHER" id="PTHR42760:SF133">
    <property type="entry name" value="3-OXOACYL-[ACYL-CARRIER-PROTEIN] REDUCTASE"/>
    <property type="match status" value="1"/>
</dbReference>
<dbReference type="GO" id="GO:0048038">
    <property type="term" value="F:quinone binding"/>
    <property type="evidence" value="ECO:0007669"/>
    <property type="project" value="TreeGrafter"/>
</dbReference>
<keyword evidence="2" id="KW-0560">Oxidoreductase</keyword>
<dbReference type="EMBL" id="MU007013">
    <property type="protein sequence ID" value="KAF2435461.1"/>
    <property type="molecule type" value="Genomic_DNA"/>
</dbReference>
<sequence length="286" mass="31729">MADHPKFKEQKREDEPRKNIIISGGAQGIGRCLARTFLQQGHKVFIVDINEPELEYCVKDHLKPYSDLVSYGICNLRSVDEIRATVEKAAKFFGGRIDVLINNGGIAKPQWKDNKNMEDKSTMDEWVAMMETNLTAPFAMSQACIPYMKVKTKDDPRLVTSMAGPCIIHVGSFRAHQSDPNQEGYASTKAGQLGLMHSMAISCSPWGIRVNLIAPGRIKASHESKEGDENGDTWESSMEDRDVEQHPVNRAGRPMDVFQAADYLINAGFVTGQDITVDGGALRKKS</sequence>
<dbReference type="Pfam" id="PF13561">
    <property type="entry name" value="adh_short_C2"/>
    <property type="match status" value="1"/>
</dbReference>
<reference evidence="4" key="1">
    <citation type="journal article" date="2020" name="Stud. Mycol.">
        <title>101 Dothideomycetes genomes: a test case for predicting lifestyles and emergence of pathogens.</title>
        <authorList>
            <person name="Haridas S."/>
            <person name="Albert R."/>
            <person name="Binder M."/>
            <person name="Bloem J."/>
            <person name="Labutti K."/>
            <person name="Salamov A."/>
            <person name="Andreopoulos B."/>
            <person name="Baker S."/>
            <person name="Barry K."/>
            <person name="Bills G."/>
            <person name="Bluhm B."/>
            <person name="Cannon C."/>
            <person name="Castanera R."/>
            <person name="Culley D."/>
            <person name="Daum C."/>
            <person name="Ezra D."/>
            <person name="Gonzalez J."/>
            <person name="Henrissat B."/>
            <person name="Kuo A."/>
            <person name="Liang C."/>
            <person name="Lipzen A."/>
            <person name="Lutzoni F."/>
            <person name="Magnuson J."/>
            <person name="Mondo S."/>
            <person name="Nolan M."/>
            <person name="Ohm R."/>
            <person name="Pangilinan J."/>
            <person name="Park H.-J."/>
            <person name="Ramirez L."/>
            <person name="Alfaro M."/>
            <person name="Sun H."/>
            <person name="Tritt A."/>
            <person name="Yoshinaga Y."/>
            <person name="Zwiers L.-H."/>
            <person name="Turgeon B."/>
            <person name="Goodwin S."/>
            <person name="Spatafora J."/>
            <person name="Crous P."/>
            <person name="Grigoriev I."/>
        </authorList>
    </citation>
    <scope>NUCLEOTIDE SEQUENCE</scope>
    <source>
        <strain evidence="4">CBS 130266</strain>
    </source>
</reference>
<dbReference type="PRINTS" id="PR00081">
    <property type="entry name" value="GDHRDH"/>
</dbReference>
<gene>
    <name evidence="4" type="ORF">EJ08DRAFT_720362</name>
</gene>
<feature type="region of interest" description="Disordered" evidence="3">
    <location>
        <begin position="220"/>
        <end position="250"/>
    </location>
</feature>
<evidence type="ECO:0000313" key="5">
    <source>
        <dbReference type="Proteomes" id="UP000800235"/>
    </source>
</evidence>
<dbReference type="InterPro" id="IPR036291">
    <property type="entry name" value="NAD(P)-bd_dom_sf"/>
</dbReference>
<feature type="compositionally biased region" description="Basic and acidic residues" evidence="3">
    <location>
        <begin position="238"/>
        <end position="247"/>
    </location>
</feature>
<name>A0A9P4P2J8_9PEZI</name>
<accession>A0A9P4P2J8</accession>
<evidence type="ECO:0000256" key="1">
    <source>
        <dbReference type="ARBA" id="ARBA00006484"/>
    </source>
</evidence>
<dbReference type="CDD" id="cd05233">
    <property type="entry name" value="SDR_c"/>
    <property type="match status" value="1"/>
</dbReference>
<dbReference type="GO" id="GO:0016616">
    <property type="term" value="F:oxidoreductase activity, acting on the CH-OH group of donors, NAD or NADP as acceptor"/>
    <property type="evidence" value="ECO:0007669"/>
    <property type="project" value="TreeGrafter"/>
</dbReference>
<comment type="similarity">
    <text evidence="1">Belongs to the short-chain dehydrogenases/reductases (SDR) family.</text>
</comment>
<dbReference type="Gene3D" id="3.40.50.720">
    <property type="entry name" value="NAD(P)-binding Rossmann-like Domain"/>
    <property type="match status" value="1"/>
</dbReference>
<dbReference type="SUPFAM" id="SSF51735">
    <property type="entry name" value="NAD(P)-binding Rossmann-fold domains"/>
    <property type="match status" value="1"/>
</dbReference>